<sequence>MAVVRTADSEVPDVGDGLWERVRDAVQAESSADTSLWNGQIDYTEEPGTRGEAWDNGRICFNQESVVQPLQDMYATQGQPATAQQWVLRRNALKTVAHEFSHLASPDGYTHGDRLAGMKLKGTRPLEEGVTEAWSQAAVDRLADRVLPPDMAEQVKAVREARGGHSYPGWEPAARAFADEVGADAGVEGDEVLSRMAKEPRTTKARAAADLLYDASDLPELVPAEQEEAVRQEIAGTIDKGFADLQPLNDKFTATTRAESAERGLGIAESASDVVRAAEERYRGAPEQQVQQEETLDLGALPPPNPADRIPTREEPTQQSTAEQPGEQRAVDPRVAYAQQREAPQAVEEAQPVDPRVAYAQQSGAASQQPGSAQERPVDPRVAFAQLSPAQQQAQLQAGSQQGGSEQAGATQRSATQQSAGVQAAGHPGEQDVAALRGVLEDQPSAAGAPRVPQGEAAEGRRPTGHGAATGRHTENTPAR</sequence>
<protein>
    <submittedName>
        <fullName evidence="2">Uncharacterized protein</fullName>
    </submittedName>
</protein>
<evidence type="ECO:0000313" key="3">
    <source>
        <dbReference type="Proteomes" id="UP000295124"/>
    </source>
</evidence>
<evidence type="ECO:0000256" key="1">
    <source>
        <dbReference type="SAM" id="MobiDB-lite"/>
    </source>
</evidence>
<evidence type="ECO:0000313" key="2">
    <source>
        <dbReference type="EMBL" id="TDD45778.1"/>
    </source>
</evidence>
<feature type="region of interest" description="Disordered" evidence="1">
    <location>
        <begin position="280"/>
        <end position="480"/>
    </location>
</feature>
<feature type="compositionally biased region" description="Low complexity" evidence="1">
    <location>
        <begin position="358"/>
        <end position="374"/>
    </location>
</feature>
<comment type="caution">
    <text evidence="2">The sequence shown here is derived from an EMBL/GenBank/DDBJ whole genome shotgun (WGS) entry which is preliminary data.</text>
</comment>
<gene>
    <name evidence="2" type="ORF">E1263_37880</name>
</gene>
<accession>A0A4R4YL92</accession>
<dbReference type="EMBL" id="SMKX01000192">
    <property type="protein sequence ID" value="TDD45778.1"/>
    <property type="molecule type" value="Genomic_DNA"/>
</dbReference>
<reference evidence="2 3" key="1">
    <citation type="submission" date="2019-03" db="EMBL/GenBank/DDBJ databases">
        <title>Draft genome sequences of novel Actinobacteria.</title>
        <authorList>
            <person name="Sahin N."/>
            <person name="Ay H."/>
            <person name="Saygin H."/>
        </authorList>
    </citation>
    <scope>NUCLEOTIDE SEQUENCE [LARGE SCALE GENOMIC DNA]</scope>
    <source>
        <strain evidence="2 3">JCM 13523</strain>
    </source>
</reference>
<organism evidence="2 3">
    <name type="scientific">Kribbella antibiotica</name>
    <dbReference type="NCBI Taxonomy" id="190195"/>
    <lineage>
        <taxon>Bacteria</taxon>
        <taxon>Bacillati</taxon>
        <taxon>Actinomycetota</taxon>
        <taxon>Actinomycetes</taxon>
        <taxon>Propionibacteriales</taxon>
        <taxon>Kribbellaceae</taxon>
        <taxon>Kribbella</taxon>
    </lineage>
</organism>
<keyword evidence="3" id="KW-1185">Reference proteome</keyword>
<proteinExistence type="predicted"/>
<dbReference type="AlphaFoldDB" id="A0A4R4YL92"/>
<dbReference type="Proteomes" id="UP000295124">
    <property type="component" value="Unassembled WGS sequence"/>
</dbReference>
<feature type="compositionally biased region" description="Low complexity" evidence="1">
    <location>
        <begin position="383"/>
        <end position="412"/>
    </location>
</feature>
<dbReference type="RefSeq" id="WP_132176476.1">
    <property type="nucleotide sequence ID" value="NZ_SMKX01000192.1"/>
</dbReference>
<name>A0A4R4YL92_9ACTN</name>
<dbReference type="OrthoDB" id="3818945at2"/>